<sequence>MKSQQDTQNIDNELSSPYYAEVQRLATAYALGERRSSYTQSTINGARLLINAIVWFVISVIGLFFLIDAVRKITLSQTLADPPTLRSIGAIGVISLILILGCFLQGWRNLREYRYRHREQVHIFEDGFVFLQGRQQSHVLRWDDIESLMRGALDPKHPSHVISDTLSFITDKDVQLLLEPKVQQRSELCDTIERAYTDYRYPGMLELYRLGEDLEFGDLILNREEISHVRPNSDEEEQLPWDEVESIEVGETYTRVYSKEDHDHPWFEALTADVDNALILKELIPIIFQ</sequence>
<dbReference type="AlphaFoldDB" id="A0A401ZP92"/>
<protein>
    <submittedName>
        <fullName evidence="2">Uncharacterized protein</fullName>
    </submittedName>
</protein>
<dbReference type="Proteomes" id="UP000287224">
    <property type="component" value="Unassembled WGS sequence"/>
</dbReference>
<dbReference type="OrthoDB" id="148433at2"/>
<gene>
    <name evidence="2" type="ORF">KDAU_59590</name>
</gene>
<evidence type="ECO:0000313" key="3">
    <source>
        <dbReference type="Proteomes" id="UP000287224"/>
    </source>
</evidence>
<dbReference type="EMBL" id="BIFQ01000002">
    <property type="protein sequence ID" value="GCE08630.1"/>
    <property type="molecule type" value="Genomic_DNA"/>
</dbReference>
<accession>A0A401ZP92</accession>
<keyword evidence="1" id="KW-0812">Transmembrane</keyword>
<comment type="caution">
    <text evidence="2">The sequence shown here is derived from an EMBL/GenBank/DDBJ whole genome shotgun (WGS) entry which is preliminary data.</text>
</comment>
<evidence type="ECO:0000256" key="1">
    <source>
        <dbReference type="SAM" id="Phobius"/>
    </source>
</evidence>
<evidence type="ECO:0000313" key="2">
    <source>
        <dbReference type="EMBL" id="GCE08630.1"/>
    </source>
</evidence>
<proteinExistence type="predicted"/>
<dbReference type="Pfam" id="PF20226">
    <property type="entry name" value="DUF6585"/>
    <property type="match status" value="1"/>
</dbReference>
<dbReference type="InterPro" id="IPR046492">
    <property type="entry name" value="DUF6585"/>
</dbReference>
<reference evidence="3" key="1">
    <citation type="submission" date="2018-12" db="EMBL/GenBank/DDBJ databases">
        <title>Tengunoibacter tsumagoiensis gen. nov., sp. nov., Dictyobacter kobayashii sp. nov., D. alpinus sp. nov., and D. joshuensis sp. nov. and description of Dictyobacteraceae fam. nov. within the order Ktedonobacterales isolated from Tengu-no-mugimeshi.</title>
        <authorList>
            <person name="Wang C.M."/>
            <person name="Zheng Y."/>
            <person name="Sakai Y."/>
            <person name="Toyoda A."/>
            <person name="Minakuchi Y."/>
            <person name="Abe K."/>
            <person name="Yokota A."/>
            <person name="Yabe S."/>
        </authorList>
    </citation>
    <scope>NUCLEOTIDE SEQUENCE [LARGE SCALE GENOMIC DNA]</scope>
    <source>
        <strain evidence="3">S-27</strain>
    </source>
</reference>
<feature type="transmembrane region" description="Helical" evidence="1">
    <location>
        <begin position="87"/>
        <end position="107"/>
    </location>
</feature>
<organism evidence="2 3">
    <name type="scientific">Dictyobacter aurantiacus</name>
    <dbReference type="NCBI Taxonomy" id="1936993"/>
    <lineage>
        <taxon>Bacteria</taxon>
        <taxon>Bacillati</taxon>
        <taxon>Chloroflexota</taxon>
        <taxon>Ktedonobacteria</taxon>
        <taxon>Ktedonobacterales</taxon>
        <taxon>Dictyobacteraceae</taxon>
        <taxon>Dictyobacter</taxon>
    </lineage>
</organism>
<keyword evidence="1" id="KW-0472">Membrane</keyword>
<keyword evidence="1" id="KW-1133">Transmembrane helix</keyword>
<dbReference type="RefSeq" id="WP_126601144.1">
    <property type="nucleotide sequence ID" value="NZ_BIFQ01000002.1"/>
</dbReference>
<name>A0A401ZP92_9CHLR</name>
<keyword evidence="3" id="KW-1185">Reference proteome</keyword>
<feature type="transmembrane region" description="Helical" evidence="1">
    <location>
        <begin position="48"/>
        <end position="67"/>
    </location>
</feature>